<evidence type="ECO:0000313" key="8">
    <source>
        <dbReference type="EMBL" id="NEX61783.1"/>
    </source>
</evidence>
<feature type="transmembrane region" description="Helical" evidence="6">
    <location>
        <begin position="431"/>
        <end position="451"/>
    </location>
</feature>
<reference evidence="8 9" key="1">
    <citation type="submission" date="2020-02" db="EMBL/GenBank/DDBJ databases">
        <authorList>
            <person name="Kim M.K."/>
        </authorList>
    </citation>
    <scope>NUCLEOTIDE SEQUENCE [LARGE SCALE GENOMIC DNA]</scope>
    <source>
        <strain evidence="8 9">17J57-3</strain>
    </source>
</reference>
<keyword evidence="4 6" id="KW-1133">Transmembrane helix</keyword>
<dbReference type="Pfam" id="PF00753">
    <property type="entry name" value="Lactamase_B"/>
    <property type="match status" value="1"/>
</dbReference>
<protein>
    <submittedName>
        <fullName evidence="8">DNA internalization-related competence protein ComEC/Rec2</fullName>
    </submittedName>
</protein>
<feature type="transmembrane region" description="Helical" evidence="6">
    <location>
        <begin position="490"/>
        <end position="509"/>
    </location>
</feature>
<dbReference type="CDD" id="cd07731">
    <property type="entry name" value="ComA-like_MBL-fold"/>
    <property type="match status" value="1"/>
</dbReference>
<comment type="subcellular location">
    <subcellularLocation>
        <location evidence="1">Cell membrane</location>
        <topology evidence="1">Multi-pass membrane protein</topology>
    </subcellularLocation>
</comment>
<dbReference type="InterPro" id="IPR052159">
    <property type="entry name" value="Competence_DNA_uptake"/>
</dbReference>
<dbReference type="NCBIfam" id="TIGR00360">
    <property type="entry name" value="ComEC_N-term"/>
    <property type="match status" value="1"/>
</dbReference>
<sequence length="828" mass="88704">MRLVLLGFAIGVVILQTLPALPPAWMLAAFLVFGVAGMMLMRRLERHDANDANSVQDSGDAIVASGLDWRRAFPKAIACLLAGIAAGLCWACLVAQYALGDALPPEWEGRDITLTGTVSSLPSRSQDGLRFQFAVESAQADAGPAVVPRHLALSWYGSYGMQRGKDGQAVPDLRPGERWQLAVRLKRPHGNVNPFGFDYEVWLLEQGLRATGSVRPGAANRRLDAFVVAPGHVVERCRGWLRDRIHAALPGREYAGVIVALVIGDQREISQPDWKIFNRTGIGHLVSISGLHITMVAGMMAALVSALWRRSFFTGLALPVRLPAQQAAALAGMLTALVYVLLAGFGVPAQRTLYMLGVVGLALWTGRLTQVIDVLCLALAVVLLLDPWAVLWPGFWLSFGAVAIILYASAGRIAPGPAQSRLGGIARQLRAAAHVQAVVTLGMVPLTLLLFGQVSLISPVANAFAIPLVSFVVTPLSLAGSILPAPLGQAALLAAHGLVAGLAACLGWLSSLPQAVWSTALPAWWMFAAALAGCLWMLAPAGWPARWLGAGGLLPMLLNAPAHPAEGELWATFFDVGQGAAVLIETPGHALLYDAGPLYGPDSDGGSRVILPYLRARGIQSLDGMVLSHSDADHTGGASSILDEIRVGWLSSSLPPDHALVRRAPRHVRCEAGQAWDWDGTRMSMLHPTPGSYDNPKWKPNARSCTLKLTHGTHALLLTGDIEAPQERELLGARAADLPATVLLAPHHGSGTSSTEAFLRAVHPELAIFQAGYRNRYHHPKAEVFERYGRLGVQRMRTDVTGAVTLVFAQDWSASAERVEHARYWQGR</sequence>
<dbReference type="SMART" id="SM00849">
    <property type="entry name" value="Lactamase_B"/>
    <property type="match status" value="1"/>
</dbReference>
<dbReference type="Pfam" id="PF13567">
    <property type="entry name" value="DUF4131"/>
    <property type="match status" value="1"/>
</dbReference>
<dbReference type="Proteomes" id="UP000482155">
    <property type="component" value="Unassembled WGS sequence"/>
</dbReference>
<dbReference type="GO" id="GO:0005886">
    <property type="term" value="C:plasma membrane"/>
    <property type="evidence" value="ECO:0007669"/>
    <property type="project" value="UniProtKB-SubCell"/>
</dbReference>
<feature type="transmembrane region" description="Helical" evidence="6">
    <location>
        <begin position="328"/>
        <end position="347"/>
    </location>
</feature>
<comment type="caution">
    <text evidence="8">The sequence shown here is derived from an EMBL/GenBank/DDBJ whole genome shotgun (WGS) entry which is preliminary data.</text>
</comment>
<accession>A0A6B3SLZ5</accession>
<proteinExistence type="predicted"/>
<evidence type="ECO:0000256" key="6">
    <source>
        <dbReference type="SAM" id="Phobius"/>
    </source>
</evidence>
<evidence type="ECO:0000259" key="7">
    <source>
        <dbReference type="SMART" id="SM00849"/>
    </source>
</evidence>
<dbReference type="InterPro" id="IPR004477">
    <property type="entry name" value="ComEC_N"/>
</dbReference>
<dbReference type="PANTHER" id="PTHR30619:SF1">
    <property type="entry name" value="RECOMBINATION PROTEIN 2"/>
    <property type="match status" value="1"/>
</dbReference>
<feature type="transmembrane region" description="Helical" evidence="6">
    <location>
        <begin position="285"/>
        <end position="308"/>
    </location>
</feature>
<dbReference type="GO" id="GO:0030420">
    <property type="term" value="P:establishment of competence for transformation"/>
    <property type="evidence" value="ECO:0007669"/>
    <property type="project" value="InterPro"/>
</dbReference>
<feature type="transmembrane region" description="Helical" evidence="6">
    <location>
        <begin position="25"/>
        <end position="41"/>
    </location>
</feature>
<dbReference type="Gene3D" id="3.60.15.10">
    <property type="entry name" value="Ribonuclease Z/Hydroxyacylglutathione hydrolase-like"/>
    <property type="match status" value="1"/>
</dbReference>
<dbReference type="Pfam" id="PF03772">
    <property type="entry name" value="Competence"/>
    <property type="match status" value="1"/>
</dbReference>
<dbReference type="RefSeq" id="WP_163963313.1">
    <property type="nucleotide sequence ID" value="NZ_JAAIVB010000037.1"/>
</dbReference>
<dbReference type="SUPFAM" id="SSF56281">
    <property type="entry name" value="Metallo-hydrolase/oxidoreductase"/>
    <property type="match status" value="1"/>
</dbReference>
<feature type="domain" description="Metallo-beta-lactamase" evidence="7">
    <location>
        <begin position="578"/>
        <end position="773"/>
    </location>
</feature>
<evidence type="ECO:0000256" key="3">
    <source>
        <dbReference type="ARBA" id="ARBA00022692"/>
    </source>
</evidence>
<dbReference type="InterPro" id="IPR036866">
    <property type="entry name" value="RibonucZ/Hydroxyglut_hydro"/>
</dbReference>
<dbReference type="InterPro" id="IPR001279">
    <property type="entry name" value="Metallo-B-lactamas"/>
</dbReference>
<feature type="transmembrane region" description="Helical" evidence="6">
    <location>
        <begin position="354"/>
        <end position="384"/>
    </location>
</feature>
<name>A0A6B3SLZ5_9BURK</name>
<keyword evidence="9" id="KW-1185">Reference proteome</keyword>
<dbReference type="AlphaFoldDB" id="A0A6B3SLZ5"/>
<dbReference type="PANTHER" id="PTHR30619">
    <property type="entry name" value="DNA INTERNALIZATION/COMPETENCE PROTEIN COMEC/REC2"/>
    <property type="match status" value="1"/>
</dbReference>
<dbReference type="NCBIfam" id="TIGR00361">
    <property type="entry name" value="ComEC_Rec2"/>
    <property type="match status" value="1"/>
</dbReference>
<evidence type="ECO:0000256" key="4">
    <source>
        <dbReference type="ARBA" id="ARBA00022989"/>
    </source>
</evidence>
<dbReference type="InterPro" id="IPR025405">
    <property type="entry name" value="DUF4131"/>
</dbReference>
<feature type="transmembrane region" description="Helical" evidence="6">
    <location>
        <begin position="515"/>
        <end position="538"/>
    </location>
</feature>
<evidence type="ECO:0000256" key="1">
    <source>
        <dbReference type="ARBA" id="ARBA00004651"/>
    </source>
</evidence>
<dbReference type="InterPro" id="IPR004797">
    <property type="entry name" value="Competence_ComEC/Rec2"/>
</dbReference>
<organism evidence="8 9">
    <name type="scientific">Noviherbaspirillum galbum</name>
    <dbReference type="NCBI Taxonomy" id="2709383"/>
    <lineage>
        <taxon>Bacteria</taxon>
        <taxon>Pseudomonadati</taxon>
        <taxon>Pseudomonadota</taxon>
        <taxon>Betaproteobacteria</taxon>
        <taxon>Burkholderiales</taxon>
        <taxon>Oxalobacteraceae</taxon>
        <taxon>Noviherbaspirillum</taxon>
    </lineage>
</organism>
<feature type="transmembrane region" description="Helical" evidence="6">
    <location>
        <begin position="390"/>
        <end position="410"/>
    </location>
</feature>
<feature type="transmembrane region" description="Helical" evidence="6">
    <location>
        <begin position="463"/>
        <end position="483"/>
    </location>
</feature>
<keyword evidence="3 6" id="KW-0812">Transmembrane</keyword>
<evidence type="ECO:0000256" key="5">
    <source>
        <dbReference type="ARBA" id="ARBA00023136"/>
    </source>
</evidence>
<keyword evidence="5 6" id="KW-0472">Membrane</keyword>
<gene>
    <name evidence="8" type="ORF">G3574_11895</name>
</gene>
<evidence type="ECO:0000256" key="2">
    <source>
        <dbReference type="ARBA" id="ARBA00022475"/>
    </source>
</evidence>
<dbReference type="InterPro" id="IPR035681">
    <property type="entry name" value="ComA-like_MBL"/>
</dbReference>
<evidence type="ECO:0000313" key="9">
    <source>
        <dbReference type="Proteomes" id="UP000482155"/>
    </source>
</evidence>
<keyword evidence="2" id="KW-1003">Cell membrane</keyword>
<dbReference type="EMBL" id="JAAIVB010000037">
    <property type="protein sequence ID" value="NEX61783.1"/>
    <property type="molecule type" value="Genomic_DNA"/>
</dbReference>